<dbReference type="GO" id="GO:0003697">
    <property type="term" value="F:single-stranded DNA binding"/>
    <property type="evidence" value="ECO:0007669"/>
    <property type="project" value="InterPro"/>
</dbReference>
<dbReference type="Pfam" id="PF02586">
    <property type="entry name" value="SRAP"/>
    <property type="match status" value="1"/>
</dbReference>
<dbReference type="Proteomes" id="UP000589292">
    <property type="component" value="Unassembled WGS sequence"/>
</dbReference>
<sequence>MLKLTLHPGNEGAKILRLAQQLPAHTQACDPLLIEFANVFEPQPRSFLPCRFSAKVLRAYNEGPVTVHPKESGWVVRQRDGQMVLEQMTWGFPVVLRGKQGQPLKPKPVNNARFDKLGAFWKRWAALPEHRCLIPTSRYAEAVGTPGRMTETWLSVRGEPIFAWAGLWRTSDEWGDCYTGAMTENAPELEHIHDRSPVILRADPWKTWLIAPLAELYAFDKPYPADAMTVEATANLWARSTNKG</sequence>
<proteinExistence type="inferred from homology"/>
<accession>A0A7V8REK3</accession>
<keyword evidence="2 8" id="KW-0645">Protease</keyword>
<keyword evidence="6" id="KW-0238">DNA-binding</keyword>
<evidence type="ECO:0000256" key="1">
    <source>
        <dbReference type="ARBA" id="ARBA00008136"/>
    </source>
</evidence>
<dbReference type="PANTHER" id="PTHR13604">
    <property type="entry name" value="DC12-RELATED"/>
    <property type="match status" value="1"/>
</dbReference>
<organism evidence="9 10">
    <name type="scientific">Sphingomonas ursincola</name>
    <dbReference type="NCBI Taxonomy" id="56361"/>
    <lineage>
        <taxon>Bacteria</taxon>
        <taxon>Pseudomonadati</taxon>
        <taxon>Pseudomonadota</taxon>
        <taxon>Alphaproteobacteria</taxon>
        <taxon>Sphingomonadales</taxon>
        <taxon>Sphingomonadaceae</taxon>
        <taxon>Sphingomonas</taxon>
    </lineage>
</organism>
<dbReference type="SUPFAM" id="SSF143081">
    <property type="entry name" value="BB1717-like"/>
    <property type="match status" value="1"/>
</dbReference>
<dbReference type="InterPro" id="IPR003738">
    <property type="entry name" value="SRAP"/>
</dbReference>
<evidence type="ECO:0000313" key="10">
    <source>
        <dbReference type="Proteomes" id="UP000589292"/>
    </source>
</evidence>
<gene>
    <name evidence="9" type="ORF">FG486_11690</name>
</gene>
<dbReference type="PANTHER" id="PTHR13604:SF0">
    <property type="entry name" value="ABASIC SITE PROCESSING PROTEIN HMCES"/>
    <property type="match status" value="1"/>
</dbReference>
<keyword evidence="3" id="KW-0227">DNA damage</keyword>
<dbReference type="RefSeq" id="WP_181267608.1">
    <property type="nucleotide sequence ID" value="NZ_BAAAGB010000001.1"/>
</dbReference>
<dbReference type="EC" id="3.4.-.-" evidence="8"/>
<evidence type="ECO:0000256" key="5">
    <source>
        <dbReference type="ARBA" id="ARBA00023124"/>
    </source>
</evidence>
<evidence type="ECO:0000313" key="9">
    <source>
        <dbReference type="EMBL" id="MBA1375001.1"/>
    </source>
</evidence>
<evidence type="ECO:0000256" key="6">
    <source>
        <dbReference type="ARBA" id="ARBA00023125"/>
    </source>
</evidence>
<evidence type="ECO:0000256" key="4">
    <source>
        <dbReference type="ARBA" id="ARBA00022801"/>
    </source>
</evidence>
<dbReference type="GO" id="GO:0106300">
    <property type="term" value="P:protein-DNA covalent cross-linking repair"/>
    <property type="evidence" value="ECO:0007669"/>
    <property type="project" value="InterPro"/>
</dbReference>
<dbReference type="Gene3D" id="3.90.1680.10">
    <property type="entry name" value="SOS response associated peptidase-like"/>
    <property type="match status" value="1"/>
</dbReference>
<dbReference type="EMBL" id="VDES01000002">
    <property type="protein sequence ID" value="MBA1375001.1"/>
    <property type="molecule type" value="Genomic_DNA"/>
</dbReference>
<keyword evidence="10" id="KW-1185">Reference proteome</keyword>
<keyword evidence="5" id="KW-0190">Covalent protein-DNA linkage</keyword>
<dbReference type="InterPro" id="IPR036590">
    <property type="entry name" value="SRAP-like"/>
</dbReference>
<dbReference type="GO" id="GO:0008233">
    <property type="term" value="F:peptidase activity"/>
    <property type="evidence" value="ECO:0007669"/>
    <property type="project" value="UniProtKB-KW"/>
</dbReference>
<dbReference type="AlphaFoldDB" id="A0A7V8REK3"/>
<dbReference type="GO" id="GO:0016829">
    <property type="term" value="F:lyase activity"/>
    <property type="evidence" value="ECO:0007669"/>
    <property type="project" value="UniProtKB-KW"/>
</dbReference>
<evidence type="ECO:0000256" key="3">
    <source>
        <dbReference type="ARBA" id="ARBA00022763"/>
    </source>
</evidence>
<keyword evidence="4 8" id="KW-0378">Hydrolase</keyword>
<comment type="caution">
    <text evidence="9">The sequence shown here is derived from an EMBL/GenBank/DDBJ whole genome shotgun (WGS) entry which is preliminary data.</text>
</comment>
<reference evidence="9 10" key="1">
    <citation type="journal article" date="1994" name="Int. J. Syst. Bacteriol.">
        <title>Phylogenetic positions of novel aerobic, bacteriochlorophyll a-containing bacteria and description of Roseococcus thiosulfatophilus gen. nov., sp. nov., Erythromicrobium ramosum gen. nov., sp. nov., and Erythrobacter litoralis sp. nov.</title>
        <authorList>
            <person name="Yurkov V."/>
            <person name="Stackebrandt E."/>
            <person name="Holmes A."/>
            <person name="Fuerst J.A."/>
            <person name="Hugenholtz P."/>
            <person name="Golecki J."/>
            <person name="Gad'on N."/>
            <person name="Gorlenko V.M."/>
            <person name="Kompantseva E.I."/>
            <person name="Drews G."/>
        </authorList>
    </citation>
    <scope>NUCLEOTIDE SEQUENCE [LARGE SCALE GENOMIC DNA]</scope>
    <source>
        <strain evidence="9 10">KR-99</strain>
    </source>
</reference>
<evidence type="ECO:0000256" key="7">
    <source>
        <dbReference type="ARBA" id="ARBA00023239"/>
    </source>
</evidence>
<evidence type="ECO:0000256" key="2">
    <source>
        <dbReference type="ARBA" id="ARBA00022670"/>
    </source>
</evidence>
<evidence type="ECO:0000256" key="8">
    <source>
        <dbReference type="RuleBase" id="RU364100"/>
    </source>
</evidence>
<name>A0A7V8REK3_9SPHN</name>
<comment type="similarity">
    <text evidence="1 8">Belongs to the SOS response-associated peptidase family.</text>
</comment>
<protein>
    <recommendedName>
        <fullName evidence="8">Abasic site processing protein</fullName>
        <ecNumber evidence="8">3.4.-.-</ecNumber>
    </recommendedName>
</protein>
<keyword evidence="7" id="KW-0456">Lyase</keyword>
<dbReference type="GO" id="GO:0006508">
    <property type="term" value="P:proteolysis"/>
    <property type="evidence" value="ECO:0007669"/>
    <property type="project" value="UniProtKB-KW"/>
</dbReference>